<feature type="region of interest" description="Disordered" evidence="1">
    <location>
        <begin position="474"/>
        <end position="527"/>
    </location>
</feature>
<feature type="compositionally biased region" description="Basic and acidic residues" evidence="1">
    <location>
        <begin position="853"/>
        <end position="862"/>
    </location>
</feature>
<proteinExistence type="predicted"/>
<feature type="region of interest" description="Disordered" evidence="1">
    <location>
        <begin position="853"/>
        <end position="929"/>
    </location>
</feature>
<feature type="compositionally biased region" description="Basic residues" evidence="1">
    <location>
        <begin position="498"/>
        <end position="507"/>
    </location>
</feature>
<feature type="compositionally biased region" description="Basic and acidic residues" evidence="1">
    <location>
        <begin position="594"/>
        <end position="612"/>
    </location>
</feature>
<gene>
    <name evidence="2" type="ORF">Tci_057162</name>
</gene>
<sequence>MALVHISTRPEPILLTPQQISSGLVPDLVPTAPYVPPTIKDLEIFFQPMFDEYLKPPNVKRLLFTVNLHCTTSYLRSRCCSWTTIEENPSAQADTDPFINVFAPKPSFDESSYGDAILAESTQVTQPHNHLKKWSKDHPLDNVISNPSRLVSTRKQLATDALWCLYNSVLSKVKPKNVKTAMDEACWFEAMQEEIHKSDWLQVWELVPKPDCVMITALKWIDKVKLDEYGDVLKNKARSPNTRLSSEEGSLWSKVGSKGVETAMALTAYADADHAGCQDKRRNSPRSGLFQSLYSALTISTHSSLIKPLHRNLSSLPRSGLHHPPFRDNMSHENVPAPTPTRSDDQILPLNAWDGCEHPISVLESYIFDDQPMSHRKELYRPRYIVLQMLWAYKVNHLLFGGRKHNINQRSGSPFNMVEDDHRLGNRKFIPKGEEDEFYGMQIPKELLTNNIKNTPYYNAYLEIVKITAEGGGIKKSTSKADQESIKPSPIKKDVKGKVRKVRKGKSSLHLVNEPDEEQAQPEPEPEPQAKCIFANLPQIPVTGEASIGYFTQLEDDTSANLVCDTPSPIDVETCAKTDKTNSEGDGEILNIGEEQREDTANKVDLEEKNAKINEGQAGSDPGKTPESRPPPERVLMKEDQAGPIHGQSHVALAGPDPEPMHNDFIVTVYPQVHESLKHLDEEHVYLENPLSSTGTLSSMINLDNFTFGDQFIAEKSPEDEPRNANMETKVESMVIVPIHQASSSVPLLSTPIIDLTPPKPVSFTIQEPVYTAITKTITTLPPPPPQQQSTPDPALASHVSVLETVCANFEKKHKLQDKTVQGNSSPMDVRYWLLQSHPDHKALYEALEVSMDHDNQEELHETLTTSRKRRRDDQDPPPPPPTKESKKKSDIREAPSSSSKEKTAPQSKKQVDDIPVPGVENISDSKDTGVVHLLKIKTRPACLKPIPKEDRPKTLELDWVIPLNDLPEHENN</sequence>
<protein>
    <submittedName>
        <fullName evidence="2">Gag-Pol polyprotein</fullName>
    </submittedName>
</protein>
<organism evidence="2">
    <name type="scientific">Tanacetum cinerariifolium</name>
    <name type="common">Dalmatian daisy</name>
    <name type="synonym">Chrysanthemum cinerariifolium</name>
    <dbReference type="NCBI Taxonomy" id="118510"/>
    <lineage>
        <taxon>Eukaryota</taxon>
        <taxon>Viridiplantae</taxon>
        <taxon>Streptophyta</taxon>
        <taxon>Embryophyta</taxon>
        <taxon>Tracheophyta</taxon>
        <taxon>Spermatophyta</taxon>
        <taxon>Magnoliopsida</taxon>
        <taxon>eudicotyledons</taxon>
        <taxon>Gunneridae</taxon>
        <taxon>Pentapetalae</taxon>
        <taxon>asterids</taxon>
        <taxon>campanulids</taxon>
        <taxon>Asterales</taxon>
        <taxon>Asteraceae</taxon>
        <taxon>Asteroideae</taxon>
        <taxon>Anthemideae</taxon>
        <taxon>Anthemidinae</taxon>
        <taxon>Tanacetum</taxon>
    </lineage>
</organism>
<name>A0A6L2NL11_TANCI</name>
<dbReference type="EMBL" id="BKCJ010009055">
    <property type="protein sequence ID" value="GEU85184.1"/>
    <property type="molecule type" value="Genomic_DNA"/>
</dbReference>
<reference evidence="2" key="1">
    <citation type="journal article" date="2019" name="Sci. Rep.">
        <title>Draft genome of Tanacetum cinerariifolium, the natural source of mosquito coil.</title>
        <authorList>
            <person name="Yamashiro T."/>
            <person name="Shiraishi A."/>
            <person name="Satake H."/>
            <person name="Nakayama K."/>
        </authorList>
    </citation>
    <scope>NUCLEOTIDE SEQUENCE</scope>
</reference>
<feature type="compositionally biased region" description="Basic and acidic residues" evidence="1">
    <location>
        <begin position="479"/>
        <end position="497"/>
    </location>
</feature>
<evidence type="ECO:0000256" key="1">
    <source>
        <dbReference type="SAM" id="MobiDB-lite"/>
    </source>
</evidence>
<feature type="compositionally biased region" description="Basic and acidic residues" evidence="1">
    <location>
        <begin position="574"/>
        <end position="583"/>
    </location>
</feature>
<evidence type="ECO:0000313" key="2">
    <source>
        <dbReference type="EMBL" id="GEU85184.1"/>
    </source>
</evidence>
<dbReference type="AlphaFoldDB" id="A0A6L2NL11"/>
<feature type="compositionally biased region" description="Basic and acidic residues" evidence="1">
    <location>
        <begin position="624"/>
        <end position="634"/>
    </location>
</feature>
<accession>A0A6L2NL11</accession>
<feature type="region of interest" description="Disordered" evidence="1">
    <location>
        <begin position="568"/>
        <end position="634"/>
    </location>
</feature>
<feature type="compositionally biased region" description="Acidic residues" evidence="1">
    <location>
        <begin position="514"/>
        <end position="526"/>
    </location>
</feature>
<comment type="caution">
    <text evidence="2">The sequence shown here is derived from an EMBL/GenBank/DDBJ whole genome shotgun (WGS) entry which is preliminary data.</text>
</comment>
<feature type="compositionally biased region" description="Basic and acidic residues" evidence="1">
    <location>
        <begin position="884"/>
        <end position="904"/>
    </location>
</feature>